<dbReference type="Proteomes" id="UP000295506">
    <property type="component" value="Unassembled WGS sequence"/>
</dbReference>
<dbReference type="InterPro" id="IPR008279">
    <property type="entry name" value="PEP-util_enz_mobile_dom"/>
</dbReference>
<dbReference type="Proteomes" id="UP000055611">
    <property type="component" value="Chromosome"/>
</dbReference>
<dbReference type="InterPro" id="IPR013815">
    <property type="entry name" value="ATP_grasp_subdomain_1"/>
</dbReference>
<evidence type="ECO:0000256" key="4">
    <source>
        <dbReference type="ARBA" id="ARBA00007837"/>
    </source>
</evidence>
<dbReference type="Pfam" id="PF01326">
    <property type="entry name" value="PPDK_N"/>
    <property type="match status" value="1"/>
</dbReference>
<evidence type="ECO:0000256" key="3">
    <source>
        <dbReference type="ARBA" id="ARBA00004742"/>
    </source>
</evidence>
<dbReference type="InterPro" id="IPR002192">
    <property type="entry name" value="PPDK_AMP/ATP-bd"/>
</dbReference>
<sequence length="863" mass="96168">MGLFDWLPFRKKEKTPEERAEMRRVFATRYDHFRLLIQANTRAHELMGELEEALRGFTPYGMHFVRTLCTRISTAIFQMVRHMGELDPSGNADLVAAMQSINERIMEELEPDAHQAEGLPVIDLTEVNRDHADLCGPKMAMLGEAGHSLGLRIPAGFVITVASFHRFMQSHGLGTEIDRLIQTMDGDDRESVFRVSSNIMQLVIETRLPDDLAEAILAAYDRLAETLGAPPDLAVRSSALGEDIEGSSFAGQYRSVLNVERSSLLDAYKEVVASKYSRQAMAYRLTHGIRDEDVAMSVGCMTMIESMSGGVAYSGNPVNVRDDRVSIHSVWGLPKPVVDGTAGADEFIVARDPLRVEEVVVAEKTDMYVCRRDEGVCRETLLEDRGNEPSLTHEQALAVAREAVRIEEHFGVSQDIEWAMTPDGVFHLLQCRPLMRLSTGPEHETVAANLPKPVLSGGKTASPGVGVGPAFTVRKDVDALTFPDGGVMILRQALPSRAALLDRCSALISEQGGMAGHLANVAREFGVPALFGVKNAVGRFENGAILTVDADGRAVYEGAVEPLLKDAPRERIMRGSPVQAALRKAARHIVRLNLTNPESPEFKPSNCRTLHDVMRYCHERAVNVMFEFGTHDDFIEAASRQLICDVPKQFWILNLDDGFSPEGQDRKDRCIPLKHVVSFPMRMLWEGMQAVPWQGPPPVHGRGLMSVMFEATMNPDLVPSAGTRYTQKNYFMVSKNYCSLQSRFGFHFCGVEALVGERVSENYASFQFKGGAANMERRIRRARFVGDLLEMFDFRVRVRQDNMFARVEGLDRETMANRLKIIGYLITHTRQLDMIMSDDSAVARRKAKFLEDFKLFDAPPEGG</sequence>
<dbReference type="PANTHER" id="PTHR43030">
    <property type="entry name" value="PHOSPHOENOLPYRUVATE SYNTHASE"/>
    <property type="match status" value="1"/>
</dbReference>
<evidence type="ECO:0000256" key="12">
    <source>
        <dbReference type="ARBA" id="ARBA00022842"/>
    </source>
</evidence>
<evidence type="ECO:0000259" key="16">
    <source>
        <dbReference type="Pfam" id="PF01326"/>
    </source>
</evidence>
<evidence type="ECO:0000256" key="10">
    <source>
        <dbReference type="ARBA" id="ARBA00022777"/>
    </source>
</evidence>
<dbReference type="EMBL" id="SOBK01000002">
    <property type="protein sequence ID" value="TDT90945.1"/>
    <property type="molecule type" value="Genomic_DNA"/>
</dbReference>
<keyword evidence="18" id="KW-0670">Pyruvate</keyword>
<proteinExistence type="inferred from homology"/>
<evidence type="ECO:0000313" key="20">
    <source>
        <dbReference type="Proteomes" id="UP000295506"/>
    </source>
</evidence>
<organism evidence="18 20">
    <name type="scientific">Pseudodesulfovibrio indicus</name>
    <dbReference type="NCBI Taxonomy" id="1716143"/>
    <lineage>
        <taxon>Bacteria</taxon>
        <taxon>Pseudomonadati</taxon>
        <taxon>Thermodesulfobacteriota</taxon>
        <taxon>Desulfovibrionia</taxon>
        <taxon>Desulfovibrionales</taxon>
        <taxon>Desulfovibrionaceae</taxon>
    </lineage>
</organism>
<dbReference type="Gene3D" id="3.50.30.10">
    <property type="entry name" value="Phosphohistidine domain"/>
    <property type="match status" value="1"/>
</dbReference>
<dbReference type="GO" id="GO:0046872">
    <property type="term" value="F:metal ion binding"/>
    <property type="evidence" value="ECO:0007669"/>
    <property type="project" value="UniProtKB-KW"/>
</dbReference>
<evidence type="ECO:0000259" key="15">
    <source>
        <dbReference type="Pfam" id="PF00391"/>
    </source>
</evidence>
<reference evidence="17 19" key="1">
    <citation type="journal article" date="2016" name="Front. Microbiol.">
        <title>Genome Sequence of the Piezophilic, Mesophilic Sulfate-Reducing Bacterium Desulfovibrio indicus J2T.</title>
        <authorList>
            <person name="Cao J."/>
            <person name="Maignien L."/>
            <person name="Shao Z."/>
            <person name="Alain K."/>
            <person name="Jebbar M."/>
        </authorList>
    </citation>
    <scope>NUCLEOTIDE SEQUENCE [LARGE SCALE GENOMIC DNA]</scope>
    <source>
        <strain evidence="17 19">J2</strain>
    </source>
</reference>
<keyword evidence="7" id="KW-0808">Transferase</keyword>
<dbReference type="EMBL" id="CP014206">
    <property type="protein sequence ID" value="AMK12633.1"/>
    <property type="molecule type" value="Genomic_DNA"/>
</dbReference>
<dbReference type="SUPFAM" id="SSF56059">
    <property type="entry name" value="Glutathione synthetase ATP-binding domain-like"/>
    <property type="match status" value="1"/>
</dbReference>
<accession>A0A126QRE1</accession>
<comment type="function">
    <text evidence="2">Catalyzes the phosphorylation of pyruvate to phosphoenolpyruvate.</text>
</comment>
<evidence type="ECO:0000313" key="18">
    <source>
        <dbReference type="EMBL" id="TDT90945.1"/>
    </source>
</evidence>
<keyword evidence="19" id="KW-1185">Reference proteome</keyword>
<comment type="pathway">
    <text evidence="3">Carbohydrate biosynthesis; gluconeogenesis.</text>
</comment>
<comment type="catalytic activity">
    <reaction evidence="14">
        <text>pyruvate + ATP + H2O = phosphoenolpyruvate + AMP + phosphate + 2 H(+)</text>
        <dbReference type="Rhea" id="RHEA:11364"/>
        <dbReference type="ChEBI" id="CHEBI:15361"/>
        <dbReference type="ChEBI" id="CHEBI:15377"/>
        <dbReference type="ChEBI" id="CHEBI:15378"/>
        <dbReference type="ChEBI" id="CHEBI:30616"/>
        <dbReference type="ChEBI" id="CHEBI:43474"/>
        <dbReference type="ChEBI" id="CHEBI:58702"/>
        <dbReference type="ChEBI" id="CHEBI:456215"/>
        <dbReference type="EC" id="2.7.9.2"/>
    </reaction>
</comment>
<evidence type="ECO:0000256" key="6">
    <source>
        <dbReference type="ARBA" id="ARBA00021623"/>
    </source>
</evidence>
<evidence type="ECO:0000256" key="1">
    <source>
        <dbReference type="ARBA" id="ARBA00001946"/>
    </source>
</evidence>
<dbReference type="PANTHER" id="PTHR43030:SF1">
    <property type="entry name" value="PHOSPHOENOLPYRUVATE SYNTHASE"/>
    <property type="match status" value="1"/>
</dbReference>
<evidence type="ECO:0000256" key="11">
    <source>
        <dbReference type="ARBA" id="ARBA00022840"/>
    </source>
</evidence>
<evidence type="ECO:0000256" key="8">
    <source>
        <dbReference type="ARBA" id="ARBA00022723"/>
    </source>
</evidence>
<evidence type="ECO:0000256" key="5">
    <source>
        <dbReference type="ARBA" id="ARBA00011996"/>
    </source>
</evidence>
<dbReference type="Gene3D" id="3.30.470.20">
    <property type="entry name" value="ATP-grasp fold, B domain"/>
    <property type="match status" value="1"/>
</dbReference>
<evidence type="ECO:0000313" key="17">
    <source>
        <dbReference type="EMBL" id="AMK12633.1"/>
    </source>
</evidence>
<dbReference type="EC" id="2.7.9.2" evidence="5"/>
<evidence type="ECO:0000256" key="7">
    <source>
        <dbReference type="ARBA" id="ARBA00022679"/>
    </source>
</evidence>
<keyword evidence="9" id="KW-0547">Nucleotide-binding</keyword>
<dbReference type="RefSeq" id="WP_066806408.1">
    <property type="nucleotide sequence ID" value="NZ_CP014206.1"/>
</dbReference>
<name>A0A126QRE1_9BACT</name>
<dbReference type="Pfam" id="PF00391">
    <property type="entry name" value="PEP-utilizers"/>
    <property type="match status" value="1"/>
</dbReference>
<dbReference type="GO" id="GO:0006094">
    <property type="term" value="P:gluconeogenesis"/>
    <property type="evidence" value="ECO:0007669"/>
    <property type="project" value="UniProtKB-UniPathway"/>
</dbReference>
<protein>
    <recommendedName>
        <fullName evidence="6">Phosphoenolpyruvate synthase</fullName>
        <ecNumber evidence="5">2.7.9.2</ecNumber>
    </recommendedName>
    <alternativeName>
        <fullName evidence="13">Pyruvate, water dikinase</fullName>
    </alternativeName>
</protein>
<gene>
    <name evidence="17" type="ORF">AWY79_16725</name>
    <name evidence="18" type="ORF">EDC59_102379</name>
</gene>
<keyword evidence="12" id="KW-0460">Magnesium</keyword>
<feature type="domain" description="Pyruvate phosphate dikinase AMP/ATP-binding" evidence="16">
    <location>
        <begin position="133"/>
        <end position="444"/>
    </location>
</feature>
<reference evidence="18 20" key="2">
    <citation type="submission" date="2019-03" db="EMBL/GenBank/DDBJ databases">
        <title>Genomic Encyclopedia of Type Strains, Phase IV (KMG-IV): sequencing the most valuable type-strain genomes for metagenomic binning, comparative biology and taxonomic classification.</title>
        <authorList>
            <person name="Goeker M."/>
        </authorList>
    </citation>
    <scope>NUCLEOTIDE SEQUENCE [LARGE SCALE GENOMIC DNA]</scope>
    <source>
        <strain evidence="18 20">DSM 101483</strain>
    </source>
</reference>
<dbReference type="InterPro" id="IPR036637">
    <property type="entry name" value="Phosphohistidine_dom_sf"/>
</dbReference>
<dbReference type="AlphaFoldDB" id="A0A126QRE1"/>
<comment type="similarity">
    <text evidence="4">Belongs to the PEP-utilizing enzyme family.</text>
</comment>
<dbReference type="InterPro" id="IPR006319">
    <property type="entry name" value="PEP_synth"/>
</dbReference>
<keyword evidence="11" id="KW-0067">ATP-binding</keyword>
<dbReference type="GO" id="GO:0008986">
    <property type="term" value="F:pyruvate, water dikinase activity"/>
    <property type="evidence" value="ECO:0007669"/>
    <property type="project" value="UniProtKB-EC"/>
</dbReference>
<evidence type="ECO:0000256" key="13">
    <source>
        <dbReference type="ARBA" id="ARBA00033470"/>
    </source>
</evidence>
<dbReference type="SUPFAM" id="SSF52009">
    <property type="entry name" value="Phosphohistidine domain"/>
    <property type="match status" value="1"/>
</dbReference>
<dbReference type="Gene3D" id="3.30.1490.20">
    <property type="entry name" value="ATP-grasp fold, A domain"/>
    <property type="match status" value="1"/>
</dbReference>
<dbReference type="KEGG" id="dej:AWY79_16725"/>
<evidence type="ECO:0000256" key="14">
    <source>
        <dbReference type="ARBA" id="ARBA00047700"/>
    </source>
</evidence>
<evidence type="ECO:0000313" key="19">
    <source>
        <dbReference type="Proteomes" id="UP000055611"/>
    </source>
</evidence>
<evidence type="ECO:0000256" key="9">
    <source>
        <dbReference type="ARBA" id="ARBA00022741"/>
    </source>
</evidence>
<evidence type="ECO:0000256" key="2">
    <source>
        <dbReference type="ARBA" id="ARBA00002988"/>
    </source>
</evidence>
<keyword evidence="10" id="KW-0418">Kinase</keyword>
<dbReference type="OrthoDB" id="9760711at2"/>
<dbReference type="GO" id="GO:0005524">
    <property type="term" value="F:ATP binding"/>
    <property type="evidence" value="ECO:0007669"/>
    <property type="project" value="UniProtKB-KW"/>
</dbReference>
<feature type="domain" description="PEP-utilising enzyme mobile" evidence="15">
    <location>
        <begin position="482"/>
        <end position="551"/>
    </location>
</feature>
<keyword evidence="8" id="KW-0479">Metal-binding</keyword>
<comment type="cofactor">
    <cofactor evidence="1">
        <name>Mg(2+)</name>
        <dbReference type="ChEBI" id="CHEBI:18420"/>
    </cofactor>
</comment>